<accession>A0A232EH03</accession>
<name>A0A232EH03_9HYME</name>
<evidence type="ECO:0000313" key="2">
    <source>
        <dbReference type="Proteomes" id="UP000215335"/>
    </source>
</evidence>
<proteinExistence type="predicted"/>
<dbReference type="InterPro" id="IPR036397">
    <property type="entry name" value="RNaseH_sf"/>
</dbReference>
<reference evidence="1 2" key="1">
    <citation type="journal article" date="2017" name="Curr. Biol.">
        <title>The Evolution of Venom by Co-option of Single-Copy Genes.</title>
        <authorList>
            <person name="Martinson E.O."/>
            <person name="Mrinalini"/>
            <person name="Kelkar Y.D."/>
            <person name="Chang C.H."/>
            <person name="Werren J.H."/>
        </authorList>
    </citation>
    <scope>NUCLEOTIDE SEQUENCE [LARGE SCALE GENOMIC DNA]</scope>
    <source>
        <strain evidence="1 2">Alberta</strain>
        <tissue evidence="1">Whole body</tissue>
    </source>
</reference>
<dbReference type="STRING" id="543379.A0A232EH03"/>
<keyword evidence="2" id="KW-1185">Reference proteome</keyword>
<dbReference type="Proteomes" id="UP000215335">
    <property type="component" value="Unassembled WGS sequence"/>
</dbReference>
<dbReference type="Gene3D" id="3.30.420.10">
    <property type="entry name" value="Ribonuclease H-like superfamily/Ribonuclease H"/>
    <property type="match status" value="1"/>
</dbReference>
<dbReference type="PANTHER" id="PTHR47326">
    <property type="entry name" value="TRANSPOSABLE ELEMENT TC3 TRANSPOSASE-LIKE PROTEIN"/>
    <property type="match status" value="1"/>
</dbReference>
<protein>
    <submittedName>
        <fullName evidence="1">Uncharacterized protein</fullName>
    </submittedName>
</protein>
<gene>
    <name evidence="1" type="ORF">TSAR_007725</name>
</gene>
<dbReference type="GO" id="GO:0003676">
    <property type="term" value="F:nucleic acid binding"/>
    <property type="evidence" value="ECO:0007669"/>
    <property type="project" value="InterPro"/>
</dbReference>
<dbReference type="PANTHER" id="PTHR47326:SF1">
    <property type="entry name" value="HTH PSQ-TYPE DOMAIN-CONTAINING PROTEIN"/>
    <property type="match status" value="1"/>
</dbReference>
<organism evidence="1 2">
    <name type="scientific">Trichomalopsis sarcophagae</name>
    <dbReference type="NCBI Taxonomy" id="543379"/>
    <lineage>
        <taxon>Eukaryota</taxon>
        <taxon>Metazoa</taxon>
        <taxon>Ecdysozoa</taxon>
        <taxon>Arthropoda</taxon>
        <taxon>Hexapoda</taxon>
        <taxon>Insecta</taxon>
        <taxon>Pterygota</taxon>
        <taxon>Neoptera</taxon>
        <taxon>Endopterygota</taxon>
        <taxon>Hymenoptera</taxon>
        <taxon>Apocrita</taxon>
        <taxon>Proctotrupomorpha</taxon>
        <taxon>Chalcidoidea</taxon>
        <taxon>Pteromalidae</taxon>
        <taxon>Pteromalinae</taxon>
        <taxon>Trichomalopsis</taxon>
    </lineage>
</organism>
<sequence>MLNFVIIGLNSEFEEKFSIRVSGGESTFNSIGHLNRHIGHHNSHYWSAINQHWMQQIDNQHRWNINVWCGRINGNLIGPYFFEGCGCNKMELNHSTEILNDRFPNRSIGRGGPIAWPPRSPGLIPLDFYLWGYHKNTVYREKLTTAYDMRMRIQNACANIPRNVLIRTVGHFQQRLQLCLQVGLNGVQNPIVQPPRGVCRVTLMPKIKFWVLNIKFVSIAIKIPFEEQTQHITLKAFLHEIFACID</sequence>
<comment type="caution">
    <text evidence="1">The sequence shown here is derived from an EMBL/GenBank/DDBJ whole genome shotgun (WGS) entry which is preliminary data.</text>
</comment>
<dbReference type="AlphaFoldDB" id="A0A232EH03"/>
<evidence type="ECO:0000313" key="1">
    <source>
        <dbReference type="EMBL" id="OXU17613.1"/>
    </source>
</evidence>
<dbReference type="EMBL" id="NNAY01004644">
    <property type="protein sequence ID" value="OXU17613.1"/>
    <property type="molecule type" value="Genomic_DNA"/>
</dbReference>